<dbReference type="InterPro" id="IPR014748">
    <property type="entry name" value="Enoyl-CoA_hydra_C"/>
</dbReference>
<dbReference type="RefSeq" id="WP_074443810.1">
    <property type="nucleotide sequence ID" value="NZ_FMBM01000001.1"/>
</dbReference>
<dbReference type="PANTHER" id="PTHR43459">
    <property type="entry name" value="ENOYL-COA HYDRATASE"/>
    <property type="match status" value="1"/>
</dbReference>
<dbReference type="PROSITE" id="PS00166">
    <property type="entry name" value="ENOYL_COA_HYDRATASE"/>
    <property type="match status" value="1"/>
</dbReference>
<sequence>MSQKPADSSKSAPLLVNRDGAVAILALNEPAKRNALSMDLRLALLEALDELIADPACRAIVLTGEGGAFCSGGDLSAMRPDDPMGARRRIGIIHDIVRRIAAGPKPVIAAVEGAAFGAGLALATASDVVVADPGAKFCASFAKVGLMPDAGLIWSLPPRVGLGTAKRMMLEAPVIGGEEAKALGLVDVLAPAGTVRDIALARARDMARLAPLSIAMTKAAFARGTDDLDRVLACELDGQPMLFATADHTEGRKAFAEKRDPQFRGA</sequence>
<keyword evidence="6" id="KW-1185">Reference proteome</keyword>
<reference evidence="3 5" key="1">
    <citation type="submission" date="2015-09" db="EMBL/GenBank/DDBJ databases">
        <title>Identification and resolution of microdiversity through metagenomic sequencing of parallel consortia.</title>
        <authorList>
            <person name="Nelson W.C."/>
            <person name="Romine M.F."/>
            <person name="Lindemann S.R."/>
        </authorList>
    </citation>
    <scope>NUCLEOTIDE SEQUENCE [LARGE SCALE GENOMIC DNA]</scope>
    <source>
        <strain evidence="3">HL-109</strain>
    </source>
</reference>
<dbReference type="Gene3D" id="3.90.226.10">
    <property type="entry name" value="2-enoyl-CoA Hydratase, Chain A, domain 1"/>
    <property type="match status" value="1"/>
</dbReference>
<dbReference type="STRING" id="1653334.GA0071312_0974"/>
<dbReference type="GO" id="GO:0003824">
    <property type="term" value="F:catalytic activity"/>
    <property type="evidence" value="ECO:0007669"/>
    <property type="project" value="InterPro"/>
</dbReference>
<proteinExistence type="inferred from homology"/>
<evidence type="ECO:0000313" key="5">
    <source>
        <dbReference type="Proteomes" id="UP000050497"/>
    </source>
</evidence>
<evidence type="ECO:0000313" key="6">
    <source>
        <dbReference type="Proteomes" id="UP000182800"/>
    </source>
</evidence>
<evidence type="ECO:0000256" key="1">
    <source>
        <dbReference type="ARBA" id="ARBA00005254"/>
    </source>
</evidence>
<comment type="caution">
    <text evidence="3">The sequence shown here is derived from an EMBL/GenBank/DDBJ whole genome shotgun (WGS) entry which is preliminary data.</text>
</comment>
<dbReference type="Pfam" id="PF00378">
    <property type="entry name" value="ECH_1"/>
    <property type="match status" value="1"/>
</dbReference>
<protein>
    <submittedName>
        <fullName evidence="3">Enoyl-CoA hydratase/carnithine racemase</fullName>
    </submittedName>
</protein>
<evidence type="ECO:0000313" key="4">
    <source>
        <dbReference type="EMBL" id="SCC79551.1"/>
    </source>
</evidence>
<dbReference type="PANTHER" id="PTHR43459:SF1">
    <property type="entry name" value="EG:BACN32G11.4 PROTEIN"/>
    <property type="match status" value="1"/>
</dbReference>
<dbReference type="OrthoDB" id="9795727at2"/>
<dbReference type="Proteomes" id="UP000050497">
    <property type="component" value="Unassembled WGS sequence"/>
</dbReference>
<dbReference type="CDD" id="cd06558">
    <property type="entry name" value="crotonase-like"/>
    <property type="match status" value="1"/>
</dbReference>
<evidence type="ECO:0000256" key="2">
    <source>
        <dbReference type="RuleBase" id="RU003707"/>
    </source>
</evidence>
<comment type="similarity">
    <text evidence="1 2">Belongs to the enoyl-CoA hydratase/isomerase family.</text>
</comment>
<name>A0A0P7Y2R2_9HYPH</name>
<evidence type="ECO:0000313" key="3">
    <source>
        <dbReference type="EMBL" id="KPQ10744.1"/>
    </source>
</evidence>
<accession>A0A0P7Y2R2</accession>
<dbReference type="InterPro" id="IPR018376">
    <property type="entry name" value="Enoyl-CoA_hyd/isom_CS"/>
</dbReference>
<dbReference type="Proteomes" id="UP000182800">
    <property type="component" value="Unassembled WGS sequence"/>
</dbReference>
<gene>
    <name evidence="4" type="ORF">GA0071312_0974</name>
    <name evidence="3" type="ORF">HLUCCO17_09820</name>
</gene>
<reference evidence="4 6" key="2">
    <citation type="submission" date="2016-08" db="EMBL/GenBank/DDBJ databases">
        <authorList>
            <person name="Varghese N."/>
            <person name="Submissions Spin"/>
        </authorList>
    </citation>
    <scope>NUCLEOTIDE SEQUENCE [LARGE SCALE GENOMIC DNA]</scope>
    <source>
        <strain evidence="4 6">HL-109</strain>
    </source>
</reference>
<dbReference type="PATRIC" id="fig|1653334.4.peg.3073"/>
<dbReference type="EMBL" id="FMBM01000001">
    <property type="protein sequence ID" value="SCC79551.1"/>
    <property type="molecule type" value="Genomic_DNA"/>
</dbReference>
<dbReference type="InterPro" id="IPR001753">
    <property type="entry name" value="Enoyl-CoA_hydra/iso"/>
</dbReference>
<dbReference type="SUPFAM" id="SSF52096">
    <property type="entry name" value="ClpP/crotonase"/>
    <property type="match status" value="1"/>
</dbReference>
<dbReference type="InterPro" id="IPR029045">
    <property type="entry name" value="ClpP/crotonase-like_dom_sf"/>
</dbReference>
<organism evidence="3 5">
    <name type="scientific">Saliniramus fredricksonii</name>
    <dbReference type="NCBI Taxonomy" id="1653334"/>
    <lineage>
        <taxon>Bacteria</taxon>
        <taxon>Pseudomonadati</taxon>
        <taxon>Pseudomonadota</taxon>
        <taxon>Alphaproteobacteria</taxon>
        <taxon>Hyphomicrobiales</taxon>
        <taxon>Salinarimonadaceae</taxon>
        <taxon>Saliniramus</taxon>
    </lineage>
</organism>
<dbReference type="EMBL" id="LJSX01000013">
    <property type="protein sequence ID" value="KPQ10744.1"/>
    <property type="molecule type" value="Genomic_DNA"/>
</dbReference>
<dbReference type="AlphaFoldDB" id="A0A0P7Y2R2"/>
<dbReference type="Gene3D" id="1.10.12.10">
    <property type="entry name" value="Lyase 2-enoyl-coa Hydratase, Chain A, domain 2"/>
    <property type="match status" value="1"/>
</dbReference>